<proteinExistence type="predicted"/>
<dbReference type="SUPFAM" id="SSF48452">
    <property type="entry name" value="TPR-like"/>
    <property type="match status" value="1"/>
</dbReference>
<comment type="caution">
    <text evidence="3">The sequence shown here is derived from an EMBL/GenBank/DDBJ whole genome shotgun (WGS) entry which is preliminary data.</text>
</comment>
<dbReference type="InterPro" id="IPR019734">
    <property type="entry name" value="TPR_rpt"/>
</dbReference>
<feature type="region of interest" description="Disordered" evidence="2">
    <location>
        <begin position="351"/>
        <end position="372"/>
    </location>
</feature>
<keyword evidence="4" id="KW-1185">Reference proteome</keyword>
<dbReference type="EMBL" id="JBGBPQ010000017">
    <property type="protein sequence ID" value="KAL1507652.1"/>
    <property type="molecule type" value="Genomic_DNA"/>
</dbReference>
<dbReference type="PROSITE" id="PS50005">
    <property type="entry name" value="TPR"/>
    <property type="match status" value="1"/>
</dbReference>
<feature type="repeat" description="TPR" evidence="1">
    <location>
        <begin position="235"/>
        <end position="268"/>
    </location>
</feature>
<gene>
    <name evidence="3" type="ORF">AB1Y20_007269</name>
</gene>
<dbReference type="Gene3D" id="1.25.40.10">
    <property type="entry name" value="Tetratricopeptide repeat domain"/>
    <property type="match status" value="1"/>
</dbReference>
<name>A0AB34IUG1_PRYPA</name>
<dbReference type="CDD" id="cd02980">
    <property type="entry name" value="TRX_Fd_family"/>
    <property type="match status" value="1"/>
</dbReference>
<accession>A0AB34IUG1</accession>
<dbReference type="InterPro" id="IPR011990">
    <property type="entry name" value="TPR-like_helical_dom_sf"/>
</dbReference>
<protein>
    <submittedName>
        <fullName evidence="3">Uncharacterized protein</fullName>
    </submittedName>
</protein>
<keyword evidence="1" id="KW-0802">TPR repeat</keyword>
<reference evidence="3 4" key="1">
    <citation type="journal article" date="2024" name="Science">
        <title>Giant polyketide synthase enzymes in the biosynthesis of giant marine polyether toxins.</title>
        <authorList>
            <person name="Fallon T.R."/>
            <person name="Shende V.V."/>
            <person name="Wierzbicki I.H."/>
            <person name="Pendleton A.L."/>
            <person name="Watervoot N.F."/>
            <person name="Auber R.P."/>
            <person name="Gonzalez D.J."/>
            <person name="Wisecaver J.H."/>
            <person name="Moore B.S."/>
        </authorList>
    </citation>
    <scope>NUCLEOTIDE SEQUENCE [LARGE SCALE GENOMIC DNA]</scope>
    <source>
        <strain evidence="3 4">12B1</strain>
    </source>
</reference>
<dbReference type="AlphaFoldDB" id="A0AB34IUG1"/>
<sequence length="484" mass="52249">MLRPPLARLSLALMCAPPPDPPALRVCTHGSDGPCGGGRGELTLAALRFLSPPGAPLARESSCLARCDRGVAVQLAPSGEVAERVNDARACAALLAALGHAVDERLPAAFDETSRADALAAQARAPEALLAYNRAIDLATSAGVGLRWRSRPSSVLRARLSAEAPRRLTSAQVRWLASVLLKRSSVYSRLGAQGWVRAPRRAVEDAQFAVQLCESLYPAGQSTAASAGFVDSLRSMAWERLAEAHEGTSSIDEAIAAYERLLQLEPPLSAGLAPAVAAKRGVQEVILLTHKRGLEGTRALGRGLREAGDAGRKRVVARGIDDVEVLRRVVERDLDTVERIARVAARRQRLPPPGWGSAGRGEESETQGMRMSERALADVRTLRKIAMGDINRLQMQILRGDPFVAFLRNSLGAARQRRPSPISPNTEQALWLREQFEIGALPRDPDLVAALVDQAKRDPELVSRLIKEAKDRRGLDLRTRFGSA</sequence>
<dbReference type="Proteomes" id="UP001515480">
    <property type="component" value="Unassembled WGS sequence"/>
</dbReference>
<organism evidence="3 4">
    <name type="scientific">Prymnesium parvum</name>
    <name type="common">Toxic golden alga</name>
    <dbReference type="NCBI Taxonomy" id="97485"/>
    <lineage>
        <taxon>Eukaryota</taxon>
        <taxon>Haptista</taxon>
        <taxon>Haptophyta</taxon>
        <taxon>Prymnesiophyceae</taxon>
        <taxon>Prymnesiales</taxon>
        <taxon>Prymnesiaceae</taxon>
        <taxon>Prymnesium</taxon>
    </lineage>
</organism>
<evidence type="ECO:0000256" key="2">
    <source>
        <dbReference type="SAM" id="MobiDB-lite"/>
    </source>
</evidence>
<evidence type="ECO:0000256" key="1">
    <source>
        <dbReference type="PROSITE-ProRule" id="PRU00339"/>
    </source>
</evidence>
<evidence type="ECO:0000313" key="4">
    <source>
        <dbReference type="Proteomes" id="UP001515480"/>
    </source>
</evidence>
<evidence type="ECO:0000313" key="3">
    <source>
        <dbReference type="EMBL" id="KAL1507652.1"/>
    </source>
</evidence>